<keyword evidence="3" id="KW-1185">Reference proteome</keyword>
<reference evidence="2" key="2">
    <citation type="submission" date="2020-11" db="EMBL/GenBank/DDBJ databases">
        <authorList>
            <person name="McCartney M.A."/>
            <person name="Auch B."/>
            <person name="Kono T."/>
            <person name="Mallez S."/>
            <person name="Becker A."/>
            <person name="Gohl D.M."/>
            <person name="Silverstein K.A.T."/>
            <person name="Koren S."/>
            <person name="Bechman K.B."/>
            <person name="Herman A."/>
            <person name="Abrahante J.E."/>
            <person name="Garbe J."/>
        </authorList>
    </citation>
    <scope>NUCLEOTIDE SEQUENCE</scope>
    <source>
        <strain evidence="2">Duluth1</strain>
        <tissue evidence="2">Whole animal</tissue>
    </source>
</reference>
<gene>
    <name evidence="2" type="ORF">DPMN_142037</name>
</gene>
<name>A0A9D4JI98_DREPO</name>
<feature type="transmembrane region" description="Helical" evidence="1">
    <location>
        <begin position="6"/>
        <end position="27"/>
    </location>
</feature>
<proteinExistence type="predicted"/>
<keyword evidence="1" id="KW-1133">Transmembrane helix</keyword>
<dbReference type="Proteomes" id="UP000828390">
    <property type="component" value="Unassembled WGS sequence"/>
</dbReference>
<protein>
    <submittedName>
        <fullName evidence="2">Uncharacterized protein</fullName>
    </submittedName>
</protein>
<evidence type="ECO:0000313" key="2">
    <source>
        <dbReference type="EMBL" id="KAH3813576.1"/>
    </source>
</evidence>
<dbReference type="EMBL" id="JAIWYP010000006">
    <property type="protein sequence ID" value="KAH3813576.1"/>
    <property type="molecule type" value="Genomic_DNA"/>
</dbReference>
<sequence length="94" mass="10988">MGEAVHLLMVVLLDALVLNTLPFPWLMMRPSLAELYRYHVYLFLHLLLGVGEKVNIIGKVEVFQLFPECPLNSIPLLLRRCLHYPVYGQREQER</sequence>
<keyword evidence="1" id="KW-0472">Membrane</keyword>
<evidence type="ECO:0000256" key="1">
    <source>
        <dbReference type="SAM" id="Phobius"/>
    </source>
</evidence>
<evidence type="ECO:0000313" key="3">
    <source>
        <dbReference type="Proteomes" id="UP000828390"/>
    </source>
</evidence>
<organism evidence="2 3">
    <name type="scientific">Dreissena polymorpha</name>
    <name type="common">Zebra mussel</name>
    <name type="synonym">Mytilus polymorpha</name>
    <dbReference type="NCBI Taxonomy" id="45954"/>
    <lineage>
        <taxon>Eukaryota</taxon>
        <taxon>Metazoa</taxon>
        <taxon>Spiralia</taxon>
        <taxon>Lophotrochozoa</taxon>
        <taxon>Mollusca</taxon>
        <taxon>Bivalvia</taxon>
        <taxon>Autobranchia</taxon>
        <taxon>Heteroconchia</taxon>
        <taxon>Euheterodonta</taxon>
        <taxon>Imparidentia</taxon>
        <taxon>Neoheterodontei</taxon>
        <taxon>Myida</taxon>
        <taxon>Dreissenoidea</taxon>
        <taxon>Dreissenidae</taxon>
        <taxon>Dreissena</taxon>
    </lineage>
</organism>
<comment type="caution">
    <text evidence="2">The sequence shown here is derived from an EMBL/GenBank/DDBJ whole genome shotgun (WGS) entry which is preliminary data.</text>
</comment>
<reference evidence="2" key="1">
    <citation type="journal article" date="2019" name="bioRxiv">
        <title>The Genome of the Zebra Mussel, Dreissena polymorpha: A Resource for Invasive Species Research.</title>
        <authorList>
            <person name="McCartney M.A."/>
            <person name="Auch B."/>
            <person name="Kono T."/>
            <person name="Mallez S."/>
            <person name="Zhang Y."/>
            <person name="Obille A."/>
            <person name="Becker A."/>
            <person name="Abrahante J.E."/>
            <person name="Garbe J."/>
            <person name="Badalamenti J.P."/>
            <person name="Herman A."/>
            <person name="Mangelson H."/>
            <person name="Liachko I."/>
            <person name="Sullivan S."/>
            <person name="Sone E.D."/>
            <person name="Koren S."/>
            <person name="Silverstein K.A.T."/>
            <person name="Beckman K.B."/>
            <person name="Gohl D.M."/>
        </authorList>
    </citation>
    <scope>NUCLEOTIDE SEQUENCE</scope>
    <source>
        <strain evidence="2">Duluth1</strain>
        <tissue evidence="2">Whole animal</tissue>
    </source>
</reference>
<keyword evidence="1" id="KW-0812">Transmembrane</keyword>
<dbReference type="AlphaFoldDB" id="A0A9D4JI98"/>
<accession>A0A9D4JI98</accession>